<evidence type="ECO:0000313" key="6">
    <source>
        <dbReference type="Proteomes" id="UP000199623"/>
    </source>
</evidence>
<feature type="domain" description="HTH marR-type" evidence="4">
    <location>
        <begin position="183"/>
        <end position="319"/>
    </location>
</feature>
<evidence type="ECO:0000256" key="3">
    <source>
        <dbReference type="ARBA" id="ARBA00023163"/>
    </source>
</evidence>
<dbReference type="PROSITE" id="PS01117">
    <property type="entry name" value="HTH_MARR_1"/>
    <property type="match status" value="1"/>
</dbReference>
<dbReference type="InterPro" id="IPR039422">
    <property type="entry name" value="MarR/SlyA-like"/>
</dbReference>
<sequence length="319" mass="34824">MSEAADQVVPVDVDEVRLVSATLDLVNLIAFTAHGRAFSRRFRDATGVDLPAAELRTLLVLAQGDARSGGDLAAALAIDLGQASRQVSALERAGLAERSPDPADRRRSLVALSERGAEVDRRWRAAWLQDYLRAVARWPEADIADLTRWLRLVDAALRRGLGAPGGRRAAGLGAVAPHLRSYADSVVSVVELVGTSHGFDDLLRELRAPIRQSAYFMLRLIDIHGPLPITEVGQRAGVDQSQASKQVQVLEEHELVERAADGFDRRSTLVRTSRRGRTLVRRVRDFQLAGLRGLLSGAPHGDRDRWAEPVAGLVDELGR</sequence>
<dbReference type="SUPFAM" id="SSF46785">
    <property type="entry name" value="Winged helix' DNA-binding domain"/>
    <property type="match status" value="2"/>
</dbReference>
<dbReference type="PANTHER" id="PTHR33164:SF57">
    <property type="entry name" value="MARR-FAMILY TRANSCRIPTIONAL REGULATOR"/>
    <property type="match status" value="1"/>
</dbReference>
<dbReference type="InterPro" id="IPR000835">
    <property type="entry name" value="HTH_MarR-typ"/>
</dbReference>
<dbReference type="STRING" id="200378.SAMN05216553_110338"/>
<evidence type="ECO:0000259" key="4">
    <source>
        <dbReference type="PROSITE" id="PS50995"/>
    </source>
</evidence>
<dbReference type="PANTHER" id="PTHR33164">
    <property type="entry name" value="TRANSCRIPTIONAL REGULATOR, MARR FAMILY"/>
    <property type="match status" value="1"/>
</dbReference>
<protein>
    <submittedName>
        <fullName evidence="5">DNA-binding transcriptional regulator, MarR family</fullName>
    </submittedName>
</protein>
<organism evidence="5 6">
    <name type="scientific">Lentzea fradiae</name>
    <dbReference type="NCBI Taxonomy" id="200378"/>
    <lineage>
        <taxon>Bacteria</taxon>
        <taxon>Bacillati</taxon>
        <taxon>Actinomycetota</taxon>
        <taxon>Actinomycetes</taxon>
        <taxon>Pseudonocardiales</taxon>
        <taxon>Pseudonocardiaceae</taxon>
        <taxon>Lentzea</taxon>
    </lineage>
</organism>
<evidence type="ECO:0000313" key="5">
    <source>
        <dbReference type="EMBL" id="SDG70513.1"/>
    </source>
</evidence>
<reference evidence="6" key="1">
    <citation type="submission" date="2016-10" db="EMBL/GenBank/DDBJ databases">
        <authorList>
            <person name="Varghese N."/>
            <person name="Submissions S."/>
        </authorList>
    </citation>
    <scope>NUCLEOTIDE SEQUENCE [LARGE SCALE GENOMIC DNA]</scope>
    <source>
        <strain evidence="6">CGMCC 4.3506</strain>
    </source>
</reference>
<dbReference type="InterPro" id="IPR036390">
    <property type="entry name" value="WH_DNA-bd_sf"/>
</dbReference>
<dbReference type="InterPro" id="IPR036388">
    <property type="entry name" value="WH-like_DNA-bd_sf"/>
</dbReference>
<dbReference type="SMART" id="SM00347">
    <property type="entry name" value="HTH_MARR"/>
    <property type="match status" value="2"/>
</dbReference>
<dbReference type="RefSeq" id="WP_090052744.1">
    <property type="nucleotide sequence ID" value="NZ_FNCC01000010.1"/>
</dbReference>
<evidence type="ECO:0000256" key="2">
    <source>
        <dbReference type="ARBA" id="ARBA00023125"/>
    </source>
</evidence>
<keyword evidence="1" id="KW-0805">Transcription regulation</keyword>
<keyword evidence="3" id="KW-0804">Transcription</keyword>
<dbReference type="Gene3D" id="1.10.10.10">
    <property type="entry name" value="Winged helix-like DNA-binding domain superfamily/Winged helix DNA-binding domain"/>
    <property type="match status" value="2"/>
</dbReference>
<dbReference type="PROSITE" id="PS50995">
    <property type="entry name" value="HTH_MARR_2"/>
    <property type="match status" value="2"/>
</dbReference>
<proteinExistence type="predicted"/>
<feature type="domain" description="HTH marR-type" evidence="4">
    <location>
        <begin position="1"/>
        <end position="155"/>
    </location>
</feature>
<accession>A0A1G7WEV6</accession>
<dbReference type="GO" id="GO:0006950">
    <property type="term" value="P:response to stress"/>
    <property type="evidence" value="ECO:0007669"/>
    <property type="project" value="TreeGrafter"/>
</dbReference>
<dbReference type="EMBL" id="FNCC01000010">
    <property type="protein sequence ID" value="SDG70513.1"/>
    <property type="molecule type" value="Genomic_DNA"/>
</dbReference>
<dbReference type="GO" id="GO:0003677">
    <property type="term" value="F:DNA binding"/>
    <property type="evidence" value="ECO:0007669"/>
    <property type="project" value="UniProtKB-KW"/>
</dbReference>
<keyword evidence="6" id="KW-1185">Reference proteome</keyword>
<dbReference type="Proteomes" id="UP000199623">
    <property type="component" value="Unassembled WGS sequence"/>
</dbReference>
<gene>
    <name evidence="5" type="ORF">SAMN05216553_110338</name>
</gene>
<dbReference type="AlphaFoldDB" id="A0A1G7WEV6"/>
<name>A0A1G7WEV6_9PSEU</name>
<keyword evidence="2 5" id="KW-0238">DNA-binding</keyword>
<dbReference type="OrthoDB" id="4629660at2"/>
<evidence type="ECO:0000256" key="1">
    <source>
        <dbReference type="ARBA" id="ARBA00023015"/>
    </source>
</evidence>
<dbReference type="GO" id="GO:0003700">
    <property type="term" value="F:DNA-binding transcription factor activity"/>
    <property type="evidence" value="ECO:0007669"/>
    <property type="project" value="InterPro"/>
</dbReference>
<dbReference type="Pfam" id="PF12802">
    <property type="entry name" value="MarR_2"/>
    <property type="match status" value="2"/>
</dbReference>
<dbReference type="InterPro" id="IPR023187">
    <property type="entry name" value="Tscrpt_reg_MarR-type_CS"/>
</dbReference>